<sequence>MENLKSSLIWIVILAVIIGGGYLAFTTLDTGPDFAKKTADRLAEEARMEEEAARALAELENKATETTEAELPPEESVAEQEPAEISSEAQKIKTDLEDLLARKITLEPGDSGVSVLPVQKFLNYYDKDLNMKEDQDFGPSTRKAVEKFQKDQGLDPDGGVGPQTISKMINFLSR</sequence>
<evidence type="ECO:0000313" key="4">
    <source>
        <dbReference type="EMBL" id="OGI69906.1"/>
    </source>
</evidence>
<dbReference type="EMBL" id="MFTT01000017">
    <property type="protein sequence ID" value="OGI69906.1"/>
    <property type="molecule type" value="Genomic_DNA"/>
</dbReference>
<keyword evidence="2" id="KW-1133">Transmembrane helix</keyword>
<evidence type="ECO:0000313" key="5">
    <source>
        <dbReference type="Proteomes" id="UP000178059"/>
    </source>
</evidence>
<evidence type="ECO:0000256" key="2">
    <source>
        <dbReference type="SAM" id="Phobius"/>
    </source>
</evidence>
<feature type="transmembrane region" description="Helical" evidence="2">
    <location>
        <begin position="7"/>
        <end position="25"/>
    </location>
</feature>
<evidence type="ECO:0000256" key="1">
    <source>
        <dbReference type="SAM" id="MobiDB-lite"/>
    </source>
</evidence>
<protein>
    <recommendedName>
        <fullName evidence="3">Peptidoglycan binding-like domain-containing protein</fullName>
    </recommendedName>
</protein>
<dbReference type="InterPro" id="IPR036365">
    <property type="entry name" value="PGBD-like_sf"/>
</dbReference>
<feature type="compositionally biased region" description="Acidic residues" evidence="1">
    <location>
        <begin position="67"/>
        <end position="82"/>
    </location>
</feature>
<dbReference type="InterPro" id="IPR002477">
    <property type="entry name" value="Peptidoglycan-bd-like"/>
</dbReference>
<dbReference type="Pfam" id="PF01471">
    <property type="entry name" value="PG_binding_1"/>
    <property type="match status" value="1"/>
</dbReference>
<reference evidence="4 5" key="1">
    <citation type="journal article" date="2016" name="Nat. Commun.">
        <title>Thousands of microbial genomes shed light on interconnected biogeochemical processes in an aquifer system.</title>
        <authorList>
            <person name="Anantharaman K."/>
            <person name="Brown C.T."/>
            <person name="Hug L.A."/>
            <person name="Sharon I."/>
            <person name="Castelle C.J."/>
            <person name="Probst A.J."/>
            <person name="Thomas B.C."/>
            <person name="Singh A."/>
            <person name="Wilkins M.J."/>
            <person name="Karaoz U."/>
            <person name="Brodie E.L."/>
            <person name="Williams K.H."/>
            <person name="Hubbard S.S."/>
            <person name="Banfield J.F."/>
        </authorList>
    </citation>
    <scope>NUCLEOTIDE SEQUENCE [LARGE SCALE GENOMIC DNA]</scope>
</reference>
<dbReference type="AlphaFoldDB" id="A0A1F6VK18"/>
<dbReference type="SUPFAM" id="SSF47090">
    <property type="entry name" value="PGBD-like"/>
    <property type="match status" value="1"/>
</dbReference>
<dbReference type="STRING" id="1801743.A2824_02020"/>
<comment type="caution">
    <text evidence="4">The sequence shown here is derived from an EMBL/GenBank/DDBJ whole genome shotgun (WGS) entry which is preliminary data.</text>
</comment>
<keyword evidence="2" id="KW-0812">Transmembrane</keyword>
<feature type="domain" description="Peptidoglycan binding-like" evidence="3">
    <location>
        <begin position="113"/>
        <end position="168"/>
    </location>
</feature>
<name>A0A1F6VK18_9BACT</name>
<gene>
    <name evidence="4" type="ORF">A2824_02020</name>
</gene>
<proteinExistence type="predicted"/>
<evidence type="ECO:0000259" key="3">
    <source>
        <dbReference type="Pfam" id="PF01471"/>
    </source>
</evidence>
<dbReference type="Gene3D" id="1.10.101.10">
    <property type="entry name" value="PGBD-like superfamily/PGBD"/>
    <property type="match status" value="1"/>
</dbReference>
<accession>A0A1F6VK18</accession>
<feature type="region of interest" description="Disordered" evidence="1">
    <location>
        <begin position="57"/>
        <end position="87"/>
    </location>
</feature>
<organism evidence="4 5">
    <name type="scientific">Candidatus Nomurabacteria bacterium RIFCSPHIGHO2_01_FULL_42_16</name>
    <dbReference type="NCBI Taxonomy" id="1801743"/>
    <lineage>
        <taxon>Bacteria</taxon>
        <taxon>Candidatus Nomuraibacteriota</taxon>
    </lineage>
</organism>
<dbReference type="InterPro" id="IPR036366">
    <property type="entry name" value="PGBDSf"/>
</dbReference>
<keyword evidence="2" id="KW-0472">Membrane</keyword>
<dbReference type="Proteomes" id="UP000178059">
    <property type="component" value="Unassembled WGS sequence"/>
</dbReference>